<organism evidence="1 2">
    <name type="scientific">Smallanthus sonchifolius</name>
    <dbReference type="NCBI Taxonomy" id="185202"/>
    <lineage>
        <taxon>Eukaryota</taxon>
        <taxon>Viridiplantae</taxon>
        <taxon>Streptophyta</taxon>
        <taxon>Embryophyta</taxon>
        <taxon>Tracheophyta</taxon>
        <taxon>Spermatophyta</taxon>
        <taxon>Magnoliopsida</taxon>
        <taxon>eudicotyledons</taxon>
        <taxon>Gunneridae</taxon>
        <taxon>Pentapetalae</taxon>
        <taxon>asterids</taxon>
        <taxon>campanulids</taxon>
        <taxon>Asterales</taxon>
        <taxon>Asteraceae</taxon>
        <taxon>Asteroideae</taxon>
        <taxon>Heliantheae alliance</taxon>
        <taxon>Millerieae</taxon>
        <taxon>Smallanthus</taxon>
    </lineage>
</organism>
<reference evidence="1 2" key="2">
    <citation type="journal article" date="2022" name="Mol. Ecol. Resour.">
        <title>The genomes of chicory, endive, great burdock and yacon provide insights into Asteraceae paleo-polyploidization history and plant inulin production.</title>
        <authorList>
            <person name="Fan W."/>
            <person name="Wang S."/>
            <person name="Wang H."/>
            <person name="Wang A."/>
            <person name="Jiang F."/>
            <person name="Liu H."/>
            <person name="Zhao H."/>
            <person name="Xu D."/>
            <person name="Zhang Y."/>
        </authorList>
    </citation>
    <scope>NUCLEOTIDE SEQUENCE [LARGE SCALE GENOMIC DNA]</scope>
    <source>
        <strain evidence="2">cv. Yunnan</strain>
        <tissue evidence="1">Leaves</tissue>
    </source>
</reference>
<keyword evidence="2" id="KW-1185">Reference proteome</keyword>
<comment type="caution">
    <text evidence="1">The sequence shown here is derived from an EMBL/GenBank/DDBJ whole genome shotgun (WGS) entry which is preliminary data.</text>
</comment>
<evidence type="ECO:0000313" key="2">
    <source>
        <dbReference type="Proteomes" id="UP001056120"/>
    </source>
</evidence>
<accession>A0ACB9JPC4</accession>
<reference evidence="2" key="1">
    <citation type="journal article" date="2022" name="Mol. Ecol. Resour.">
        <title>The genomes of chicory, endive, great burdock and yacon provide insights into Asteraceae palaeo-polyploidization history and plant inulin production.</title>
        <authorList>
            <person name="Fan W."/>
            <person name="Wang S."/>
            <person name="Wang H."/>
            <person name="Wang A."/>
            <person name="Jiang F."/>
            <person name="Liu H."/>
            <person name="Zhao H."/>
            <person name="Xu D."/>
            <person name="Zhang Y."/>
        </authorList>
    </citation>
    <scope>NUCLEOTIDE SEQUENCE [LARGE SCALE GENOMIC DNA]</scope>
    <source>
        <strain evidence="2">cv. Yunnan</strain>
    </source>
</reference>
<dbReference type="EMBL" id="CM042020">
    <property type="protein sequence ID" value="KAI3821686.1"/>
    <property type="molecule type" value="Genomic_DNA"/>
</dbReference>
<name>A0ACB9JPC4_9ASTR</name>
<evidence type="ECO:0000313" key="1">
    <source>
        <dbReference type="EMBL" id="KAI3821686.1"/>
    </source>
</evidence>
<gene>
    <name evidence="1" type="ORF">L1987_09255</name>
</gene>
<protein>
    <submittedName>
        <fullName evidence="1">Uncharacterized protein</fullName>
    </submittedName>
</protein>
<proteinExistence type="predicted"/>
<dbReference type="Proteomes" id="UP001056120">
    <property type="component" value="Linkage Group LG03"/>
</dbReference>
<sequence>MEQRTVTTAIRFHSSSVTCHLHPCPVAATPTESARSAFQPDPLSLSLPPVRVTCRLSEPPGSPVNRGPPPLPLQPILPLSKAWFYFYVGEKMEVMQRVSSLKW</sequence>